<dbReference type="EMBL" id="HACA01004722">
    <property type="protein sequence ID" value="CDW22083.1"/>
    <property type="molecule type" value="Transcribed_RNA"/>
</dbReference>
<sequence length="43" mass="4857">MVIIDGLSTIKDTREIAGIRESVSNYKNRRGLIDISTHIVNKE</sequence>
<evidence type="ECO:0000313" key="1">
    <source>
        <dbReference type="EMBL" id="CDW22083.1"/>
    </source>
</evidence>
<proteinExistence type="predicted"/>
<dbReference type="AlphaFoldDB" id="A0A0K2T7U5"/>
<protein>
    <submittedName>
        <fullName evidence="1">Uncharacterized protein</fullName>
    </submittedName>
</protein>
<organism evidence="1">
    <name type="scientific">Lepeophtheirus salmonis</name>
    <name type="common">Salmon louse</name>
    <name type="synonym">Caligus salmonis</name>
    <dbReference type="NCBI Taxonomy" id="72036"/>
    <lineage>
        <taxon>Eukaryota</taxon>
        <taxon>Metazoa</taxon>
        <taxon>Ecdysozoa</taxon>
        <taxon>Arthropoda</taxon>
        <taxon>Crustacea</taxon>
        <taxon>Multicrustacea</taxon>
        <taxon>Hexanauplia</taxon>
        <taxon>Copepoda</taxon>
        <taxon>Siphonostomatoida</taxon>
        <taxon>Caligidae</taxon>
        <taxon>Lepeophtheirus</taxon>
    </lineage>
</organism>
<name>A0A0K2T7U5_LEPSM</name>
<accession>A0A0K2T7U5</accession>
<reference evidence="1" key="1">
    <citation type="submission" date="2014-05" db="EMBL/GenBank/DDBJ databases">
        <authorList>
            <person name="Chronopoulou M."/>
        </authorList>
    </citation>
    <scope>NUCLEOTIDE SEQUENCE</scope>
    <source>
        <tissue evidence="1">Whole organism</tissue>
    </source>
</reference>